<evidence type="ECO:0000313" key="2">
    <source>
        <dbReference type="Proteomes" id="UP000199184"/>
    </source>
</evidence>
<proteinExistence type="predicted"/>
<name>A0A1C3X157_9BRAD</name>
<dbReference type="EMBL" id="FMAI01000011">
    <property type="protein sequence ID" value="SCB45915.1"/>
    <property type="molecule type" value="Genomic_DNA"/>
</dbReference>
<dbReference type="RefSeq" id="WP_165637514.1">
    <property type="nucleotide sequence ID" value="NZ_FMAI01000011.1"/>
</dbReference>
<keyword evidence="2" id="KW-1185">Reference proteome</keyword>
<protein>
    <submittedName>
        <fullName evidence="1">Uncharacterized protein</fullName>
    </submittedName>
</protein>
<organism evidence="1 2">
    <name type="scientific">Bradyrhizobium shewense</name>
    <dbReference type="NCBI Taxonomy" id="1761772"/>
    <lineage>
        <taxon>Bacteria</taxon>
        <taxon>Pseudomonadati</taxon>
        <taxon>Pseudomonadota</taxon>
        <taxon>Alphaproteobacteria</taxon>
        <taxon>Hyphomicrobiales</taxon>
        <taxon>Nitrobacteraceae</taxon>
        <taxon>Bradyrhizobium</taxon>
    </lineage>
</organism>
<gene>
    <name evidence="1" type="ORF">GA0061098_1011131</name>
</gene>
<evidence type="ECO:0000313" key="1">
    <source>
        <dbReference type="EMBL" id="SCB45915.1"/>
    </source>
</evidence>
<dbReference type="Proteomes" id="UP000199184">
    <property type="component" value="Unassembled WGS sequence"/>
</dbReference>
<accession>A0A1C3X157</accession>
<reference evidence="2" key="1">
    <citation type="submission" date="2016-08" db="EMBL/GenBank/DDBJ databases">
        <authorList>
            <person name="Varghese N."/>
            <person name="Submissions Spin"/>
        </authorList>
    </citation>
    <scope>NUCLEOTIDE SEQUENCE [LARGE SCALE GENOMIC DNA]</scope>
    <source>
        <strain evidence="2">ERR11</strain>
    </source>
</reference>
<dbReference type="AlphaFoldDB" id="A0A1C3X157"/>
<sequence length="102" mass="11354">MSVDPEVLVEMLKERLLVVQQMSAAQSWNLLNRQLAGGAEFEIQRIEQEIAATGDSHAFAQIIEEAHERWKDAKAGMAACDAQCAALERRLEELDKCIATGR</sequence>